<dbReference type="Gene3D" id="2.40.10.120">
    <property type="match status" value="1"/>
</dbReference>
<evidence type="ECO:0000256" key="2">
    <source>
        <dbReference type="ARBA" id="ARBA00022801"/>
    </source>
</evidence>
<name>G4WVD5_9BACT</name>
<proteinExistence type="predicted"/>
<dbReference type="SMART" id="SM00228">
    <property type="entry name" value="PDZ"/>
    <property type="match status" value="1"/>
</dbReference>
<dbReference type="InterPro" id="IPR051201">
    <property type="entry name" value="Chloro_Bact_Ser_Proteases"/>
</dbReference>
<dbReference type="SUPFAM" id="SSF50494">
    <property type="entry name" value="Trypsin-like serine proteases"/>
    <property type="match status" value="1"/>
</dbReference>
<dbReference type="PRINTS" id="PR00834">
    <property type="entry name" value="PROTEASES2C"/>
</dbReference>
<dbReference type="InterPro" id="IPR009003">
    <property type="entry name" value="Peptidase_S1_PA"/>
</dbReference>
<dbReference type="Pfam" id="PF13365">
    <property type="entry name" value="Trypsin_2"/>
    <property type="match status" value="1"/>
</dbReference>
<reference evidence="4" key="1">
    <citation type="journal article" date="2011" name="J. Bacteriol.">
        <title>Long-chain N-acyl amino acid synthases are linked to the putative PEP-CTERM/exosortase protein-sorting system in Gram-negative bacteria.</title>
        <authorList>
            <person name="Craig J.W."/>
            <person name="Cherry M.A."/>
            <person name="Brady S.F."/>
        </authorList>
    </citation>
    <scope>NUCLEOTIDE SEQUENCE</scope>
</reference>
<evidence type="ECO:0000313" key="4">
    <source>
        <dbReference type="EMBL" id="AEQ20387.1"/>
    </source>
</evidence>
<dbReference type="Gene3D" id="2.30.42.10">
    <property type="match status" value="1"/>
</dbReference>
<dbReference type="InterPro" id="IPR036034">
    <property type="entry name" value="PDZ_sf"/>
</dbReference>
<protein>
    <submittedName>
        <fullName evidence="4">Periplasmic serine protease</fullName>
    </submittedName>
</protein>
<accession>G4WVD5</accession>
<dbReference type="InterPro" id="IPR001478">
    <property type="entry name" value="PDZ"/>
</dbReference>
<dbReference type="SUPFAM" id="SSF50156">
    <property type="entry name" value="PDZ domain-like"/>
    <property type="match status" value="1"/>
</dbReference>
<dbReference type="AlphaFoldDB" id="G4WVD5"/>
<keyword evidence="2" id="KW-0378">Hydrolase</keyword>
<dbReference type="PANTHER" id="PTHR43343">
    <property type="entry name" value="PEPTIDASE S12"/>
    <property type="match status" value="1"/>
</dbReference>
<dbReference type="InterPro" id="IPR001940">
    <property type="entry name" value="Peptidase_S1C"/>
</dbReference>
<dbReference type="GO" id="GO:0006508">
    <property type="term" value="P:proteolysis"/>
    <property type="evidence" value="ECO:0007669"/>
    <property type="project" value="UniProtKB-KW"/>
</dbReference>
<keyword evidence="1 4" id="KW-0645">Protease</keyword>
<feature type="domain" description="PDZ" evidence="3">
    <location>
        <begin position="228"/>
        <end position="312"/>
    </location>
</feature>
<dbReference type="Pfam" id="PF13180">
    <property type="entry name" value="PDZ_2"/>
    <property type="match status" value="1"/>
</dbReference>
<evidence type="ECO:0000259" key="3">
    <source>
        <dbReference type="SMART" id="SM00228"/>
    </source>
</evidence>
<dbReference type="PANTHER" id="PTHR43343:SF3">
    <property type="entry name" value="PROTEASE DO-LIKE 8, CHLOROPLASTIC"/>
    <property type="match status" value="1"/>
</dbReference>
<sequence>MESKWDPVGGARADDALLDAYSASVTGAVARVAPAVAHLRIVDKRRGVGADREGSGSGFLITPDGYLITNSHVAGGAASIEVTLSDGRTASAEVVGDDPDSDLAVLKVAAPDLAWCRFGDSRKVRVGQIAVAIGSPYGFQHTVTAGIVSGLGRSMRARTGRLLDNVLQTDAALNPGNSGGPLVDARGEVIGVNTAVVVAAQGICFAIASATAERVAVALIREGHVRRAWLGVGGETVPLARRIVRHFDLARESGVRVDLVEPSSPATAAGLARGDIIVALDETPIGDVDELQRALGADAIGRRAVFRVLRRDTLVTLAAILDERRRRAR</sequence>
<dbReference type="GO" id="GO:0004252">
    <property type="term" value="F:serine-type endopeptidase activity"/>
    <property type="evidence" value="ECO:0007669"/>
    <property type="project" value="InterPro"/>
</dbReference>
<organism evidence="4">
    <name type="scientific">uncultured bacterium CSL11</name>
    <dbReference type="NCBI Taxonomy" id="1091566"/>
    <lineage>
        <taxon>Bacteria</taxon>
        <taxon>environmental samples</taxon>
    </lineage>
</organism>
<dbReference type="EMBL" id="JF429408">
    <property type="protein sequence ID" value="AEQ20387.1"/>
    <property type="molecule type" value="Genomic_DNA"/>
</dbReference>
<evidence type="ECO:0000256" key="1">
    <source>
        <dbReference type="ARBA" id="ARBA00022670"/>
    </source>
</evidence>